<keyword evidence="6" id="KW-0963">Cytoplasm</keyword>
<comment type="subcellular location">
    <subcellularLocation>
        <location evidence="3">Cell membrane</location>
        <topology evidence="3">Multi-pass membrane protein</topology>
    </subcellularLocation>
    <subcellularLocation>
        <location evidence="1">Cytoplasm</location>
        <location evidence="1">Cytoskeleton</location>
    </subcellularLocation>
    <subcellularLocation>
        <location evidence="2">Endoplasmic reticulum membrane</location>
        <topology evidence="2">Multi-pass membrane protein</topology>
    </subcellularLocation>
    <subcellularLocation>
        <location evidence="13">Membrane</location>
        <topology evidence="13">Multi-pass membrane protein</topology>
    </subcellularLocation>
</comment>
<keyword evidence="10" id="KW-0007">Acetylation</keyword>
<proteinExistence type="inferred from homology"/>
<dbReference type="Pfam" id="PF03208">
    <property type="entry name" value="PRA1"/>
    <property type="match status" value="1"/>
</dbReference>
<sequence length="193" mass="21527">MGQMAKVELTPLRPWDDFFPGAERFAKPDVKDLAKWNNRVVSNLLYYQTNYLALAIVVFLIVGFLNPVGMFTAMAVVSCVFLGSVWAGENRAVINNFKRQNPTAFVIAVMVASYMLISLLGSVMVFMTAITLPLALICAHASFRLRNMKNKLENKIEGAGLKRSPMGILLEALGQQEENLHKIQSFLEGKLKE</sequence>
<accession>A0AAV6QKI4</accession>
<gene>
    <name evidence="14" type="ORF">JOB18_011661</name>
</gene>
<organism evidence="14 15">
    <name type="scientific">Solea senegalensis</name>
    <name type="common">Senegalese sole</name>
    <dbReference type="NCBI Taxonomy" id="28829"/>
    <lineage>
        <taxon>Eukaryota</taxon>
        <taxon>Metazoa</taxon>
        <taxon>Chordata</taxon>
        <taxon>Craniata</taxon>
        <taxon>Vertebrata</taxon>
        <taxon>Euteleostomi</taxon>
        <taxon>Actinopterygii</taxon>
        <taxon>Neopterygii</taxon>
        <taxon>Teleostei</taxon>
        <taxon>Neoteleostei</taxon>
        <taxon>Acanthomorphata</taxon>
        <taxon>Carangaria</taxon>
        <taxon>Pleuronectiformes</taxon>
        <taxon>Pleuronectoidei</taxon>
        <taxon>Soleidae</taxon>
        <taxon>Solea</taxon>
    </lineage>
</organism>
<dbReference type="GO" id="GO:0005886">
    <property type="term" value="C:plasma membrane"/>
    <property type="evidence" value="ECO:0007669"/>
    <property type="project" value="UniProtKB-SubCell"/>
</dbReference>
<evidence type="ECO:0000256" key="4">
    <source>
        <dbReference type="ARBA" id="ARBA00006483"/>
    </source>
</evidence>
<feature type="transmembrane region" description="Helical" evidence="13">
    <location>
        <begin position="71"/>
        <end position="88"/>
    </location>
</feature>
<keyword evidence="11 13" id="KW-0472">Membrane</keyword>
<keyword evidence="8" id="KW-0256">Endoplasmic reticulum</keyword>
<keyword evidence="9 13" id="KW-1133">Transmembrane helix</keyword>
<dbReference type="GO" id="GO:0051051">
    <property type="term" value="P:negative regulation of transport"/>
    <property type="evidence" value="ECO:0007669"/>
    <property type="project" value="TreeGrafter"/>
</dbReference>
<evidence type="ECO:0000256" key="1">
    <source>
        <dbReference type="ARBA" id="ARBA00004245"/>
    </source>
</evidence>
<dbReference type="GO" id="GO:0005856">
    <property type="term" value="C:cytoskeleton"/>
    <property type="evidence" value="ECO:0007669"/>
    <property type="project" value="UniProtKB-SubCell"/>
</dbReference>
<evidence type="ECO:0000313" key="14">
    <source>
        <dbReference type="EMBL" id="KAG7493548.1"/>
    </source>
</evidence>
<evidence type="ECO:0000256" key="5">
    <source>
        <dbReference type="ARBA" id="ARBA00022475"/>
    </source>
</evidence>
<protein>
    <recommendedName>
        <fullName evidence="13">PRA1 family protein</fullName>
    </recommendedName>
</protein>
<evidence type="ECO:0000256" key="6">
    <source>
        <dbReference type="ARBA" id="ARBA00022490"/>
    </source>
</evidence>
<keyword evidence="5" id="KW-1003">Cell membrane</keyword>
<evidence type="ECO:0000256" key="11">
    <source>
        <dbReference type="ARBA" id="ARBA00023136"/>
    </source>
</evidence>
<evidence type="ECO:0000256" key="8">
    <source>
        <dbReference type="ARBA" id="ARBA00022824"/>
    </source>
</evidence>
<dbReference type="InterPro" id="IPR004895">
    <property type="entry name" value="Prenylated_rab_accept_PRA1"/>
</dbReference>
<name>A0AAV6QKI4_SOLSE</name>
<dbReference type="AlphaFoldDB" id="A0AAV6QKI4"/>
<comment type="caution">
    <text evidence="14">The sequence shown here is derived from an EMBL/GenBank/DDBJ whole genome shotgun (WGS) entry which is preliminary data.</text>
</comment>
<keyword evidence="12" id="KW-0206">Cytoskeleton</keyword>
<evidence type="ECO:0000256" key="12">
    <source>
        <dbReference type="ARBA" id="ARBA00023212"/>
    </source>
</evidence>
<dbReference type="Proteomes" id="UP000693946">
    <property type="component" value="Linkage Group LG4"/>
</dbReference>
<evidence type="ECO:0000256" key="3">
    <source>
        <dbReference type="ARBA" id="ARBA00004651"/>
    </source>
</evidence>
<evidence type="ECO:0000313" key="15">
    <source>
        <dbReference type="Proteomes" id="UP000693946"/>
    </source>
</evidence>
<evidence type="ECO:0000256" key="7">
    <source>
        <dbReference type="ARBA" id="ARBA00022692"/>
    </source>
</evidence>
<dbReference type="PANTHER" id="PTHR12859">
    <property type="entry name" value="PRA1 PROTEIN"/>
    <property type="match status" value="1"/>
</dbReference>
<dbReference type="PANTHER" id="PTHR12859:SF2">
    <property type="entry name" value="PRA1 FAMILY PROTEIN 3"/>
    <property type="match status" value="1"/>
</dbReference>
<feature type="transmembrane region" description="Helical" evidence="13">
    <location>
        <begin position="44"/>
        <end position="65"/>
    </location>
</feature>
<evidence type="ECO:0000256" key="13">
    <source>
        <dbReference type="RuleBase" id="RU363107"/>
    </source>
</evidence>
<keyword evidence="15" id="KW-1185">Reference proteome</keyword>
<feature type="transmembrane region" description="Helical" evidence="13">
    <location>
        <begin position="123"/>
        <end position="143"/>
    </location>
</feature>
<reference evidence="14 15" key="1">
    <citation type="journal article" date="2021" name="Sci. Rep.">
        <title>Chromosome anchoring in Senegalese sole (Solea senegalensis) reveals sex-associated markers and genome rearrangements in flatfish.</title>
        <authorList>
            <person name="Guerrero-Cozar I."/>
            <person name="Gomez-Garrido J."/>
            <person name="Berbel C."/>
            <person name="Martinez-Blanch J.F."/>
            <person name="Alioto T."/>
            <person name="Claros M.G."/>
            <person name="Gagnaire P.A."/>
            <person name="Manchado M."/>
        </authorList>
    </citation>
    <scope>NUCLEOTIDE SEQUENCE [LARGE SCALE GENOMIC DNA]</scope>
    <source>
        <strain evidence="14">Sse05_10M</strain>
    </source>
</reference>
<evidence type="ECO:0000256" key="10">
    <source>
        <dbReference type="ARBA" id="ARBA00022990"/>
    </source>
</evidence>
<feature type="transmembrane region" description="Helical" evidence="13">
    <location>
        <begin position="100"/>
        <end position="117"/>
    </location>
</feature>
<evidence type="ECO:0000256" key="2">
    <source>
        <dbReference type="ARBA" id="ARBA00004477"/>
    </source>
</evidence>
<comment type="similarity">
    <text evidence="4 13">Belongs to the PRA1 family.</text>
</comment>
<evidence type="ECO:0000256" key="9">
    <source>
        <dbReference type="ARBA" id="ARBA00022989"/>
    </source>
</evidence>
<dbReference type="EMBL" id="JAGKHQ010000016">
    <property type="protein sequence ID" value="KAG7493548.1"/>
    <property type="molecule type" value="Genomic_DNA"/>
</dbReference>
<keyword evidence="7 13" id="KW-0812">Transmembrane</keyword>
<dbReference type="GO" id="GO:0005789">
    <property type="term" value="C:endoplasmic reticulum membrane"/>
    <property type="evidence" value="ECO:0007669"/>
    <property type="project" value="UniProtKB-SubCell"/>
</dbReference>